<dbReference type="EMBL" id="JAYMYR010000005">
    <property type="protein sequence ID" value="KAK7364913.1"/>
    <property type="molecule type" value="Genomic_DNA"/>
</dbReference>
<dbReference type="AlphaFoldDB" id="A0AAN9N7X3"/>
<evidence type="ECO:0000313" key="3">
    <source>
        <dbReference type="Proteomes" id="UP001374584"/>
    </source>
</evidence>
<feature type="compositionally biased region" description="Polar residues" evidence="1">
    <location>
        <begin position="219"/>
        <end position="258"/>
    </location>
</feature>
<keyword evidence="3" id="KW-1185">Reference proteome</keyword>
<sequence length="403" mass="45025">MERAIHTNLNPKSPTSKDRNNESFSSPHHLTSHKPNKPQPHLAMRPNGLRALHHDPTSELRTFGAHNYFNHEAKHDNIQKLTINSNSRVSPLLNMDTEHKHNQEHSDITKSTRSFSDSASSSLGGNGNYYNMINNFKAHSFHVATPTPSPFSSKSTLNNMAGLLFHHPQKTTISAINPPQTSSNLTKKLRTSLSKPIWLLRRKCPCNDKKSVQVKGDTKINSPRPKTSPRQPQTLSHNQIHNGSLNHKASSPPTSSSNKELKSQRLFQFQPAMNQARRPSNECFTFPLVMATANSTKSAKPHQVLLNVVHEEEDTPPRESLHVFQPPSPSKSHDMDDDAASDASSDLFEIESFSTQTTAYPYPIITPSVAQCPETTDHEFFLAADAGSSLWRRLRDTEVLPPL</sequence>
<name>A0AAN9N7X3_PHACN</name>
<accession>A0AAN9N7X3</accession>
<feature type="region of interest" description="Disordered" evidence="1">
    <location>
        <begin position="1"/>
        <end position="44"/>
    </location>
</feature>
<protein>
    <recommendedName>
        <fullName evidence="4">Protein PHYTOCHROME KINASE SUBSTRATE 4</fullName>
    </recommendedName>
</protein>
<evidence type="ECO:0008006" key="4">
    <source>
        <dbReference type="Google" id="ProtNLM"/>
    </source>
</evidence>
<organism evidence="2 3">
    <name type="scientific">Phaseolus coccineus</name>
    <name type="common">Scarlet runner bean</name>
    <name type="synonym">Phaseolus multiflorus</name>
    <dbReference type="NCBI Taxonomy" id="3886"/>
    <lineage>
        <taxon>Eukaryota</taxon>
        <taxon>Viridiplantae</taxon>
        <taxon>Streptophyta</taxon>
        <taxon>Embryophyta</taxon>
        <taxon>Tracheophyta</taxon>
        <taxon>Spermatophyta</taxon>
        <taxon>Magnoliopsida</taxon>
        <taxon>eudicotyledons</taxon>
        <taxon>Gunneridae</taxon>
        <taxon>Pentapetalae</taxon>
        <taxon>rosids</taxon>
        <taxon>fabids</taxon>
        <taxon>Fabales</taxon>
        <taxon>Fabaceae</taxon>
        <taxon>Papilionoideae</taxon>
        <taxon>50 kb inversion clade</taxon>
        <taxon>NPAAA clade</taxon>
        <taxon>indigoferoid/millettioid clade</taxon>
        <taxon>Phaseoleae</taxon>
        <taxon>Phaseolus</taxon>
    </lineage>
</organism>
<dbReference type="PANTHER" id="PTHR33781:SF18">
    <property type="entry name" value="DOF-TYPE DOMAIN-CONTAINING PROTEIN"/>
    <property type="match status" value="1"/>
</dbReference>
<gene>
    <name evidence="2" type="ORF">VNO80_13659</name>
</gene>
<reference evidence="2 3" key="1">
    <citation type="submission" date="2024-01" db="EMBL/GenBank/DDBJ databases">
        <title>The genomes of 5 underutilized Papilionoideae crops provide insights into root nodulation and disease resistanc.</title>
        <authorList>
            <person name="Jiang F."/>
        </authorList>
    </citation>
    <scope>NUCLEOTIDE SEQUENCE [LARGE SCALE GENOMIC DNA]</scope>
    <source>
        <strain evidence="2">JINMINGXINNONG_FW02</strain>
        <tissue evidence="2">Leaves</tissue>
    </source>
</reference>
<evidence type="ECO:0000313" key="2">
    <source>
        <dbReference type="EMBL" id="KAK7364913.1"/>
    </source>
</evidence>
<proteinExistence type="predicted"/>
<comment type="caution">
    <text evidence="2">The sequence shown here is derived from an EMBL/GenBank/DDBJ whole genome shotgun (WGS) entry which is preliminary data.</text>
</comment>
<dbReference type="Proteomes" id="UP001374584">
    <property type="component" value="Unassembled WGS sequence"/>
</dbReference>
<feature type="region of interest" description="Disordered" evidence="1">
    <location>
        <begin position="312"/>
        <end position="341"/>
    </location>
</feature>
<feature type="region of interest" description="Disordered" evidence="1">
    <location>
        <begin position="209"/>
        <end position="261"/>
    </location>
</feature>
<dbReference type="InterPro" id="IPR039615">
    <property type="entry name" value="PKS"/>
</dbReference>
<dbReference type="PANTHER" id="PTHR33781">
    <property type="entry name" value="PROTEIN PHYTOCHROME KINASE SUBSTRATE 1-RELATED"/>
    <property type="match status" value="1"/>
</dbReference>
<dbReference type="GO" id="GO:0009638">
    <property type="term" value="P:phototropism"/>
    <property type="evidence" value="ECO:0007669"/>
    <property type="project" value="InterPro"/>
</dbReference>
<evidence type="ECO:0000256" key="1">
    <source>
        <dbReference type="SAM" id="MobiDB-lite"/>
    </source>
</evidence>